<dbReference type="Proteomes" id="UP000076738">
    <property type="component" value="Unassembled WGS sequence"/>
</dbReference>
<evidence type="ECO:0000313" key="2">
    <source>
        <dbReference type="EMBL" id="KZP01767.1"/>
    </source>
</evidence>
<name>A0A167SBU2_CALVF</name>
<reference evidence="2 3" key="1">
    <citation type="journal article" date="2016" name="Mol. Biol. Evol.">
        <title>Comparative Genomics of Early-Diverging Mushroom-Forming Fungi Provides Insights into the Origins of Lignocellulose Decay Capabilities.</title>
        <authorList>
            <person name="Nagy L.G."/>
            <person name="Riley R."/>
            <person name="Tritt A."/>
            <person name="Adam C."/>
            <person name="Daum C."/>
            <person name="Floudas D."/>
            <person name="Sun H."/>
            <person name="Yadav J.S."/>
            <person name="Pangilinan J."/>
            <person name="Larsson K.H."/>
            <person name="Matsuura K."/>
            <person name="Barry K."/>
            <person name="Labutti K."/>
            <person name="Kuo R."/>
            <person name="Ohm R.A."/>
            <person name="Bhattacharya S.S."/>
            <person name="Shirouzu T."/>
            <person name="Yoshinaga Y."/>
            <person name="Martin F.M."/>
            <person name="Grigoriev I.V."/>
            <person name="Hibbett D.S."/>
        </authorList>
    </citation>
    <scope>NUCLEOTIDE SEQUENCE [LARGE SCALE GENOMIC DNA]</scope>
    <source>
        <strain evidence="2 3">TUFC12733</strain>
    </source>
</reference>
<gene>
    <name evidence="2" type="ORF">CALVIDRAFT_559562</name>
</gene>
<sequence length="802" mass="92053">MDADDPDNVGGFALNAVDLYTDPVFEESDSIFCVAATYLPQPPDEYDFDHPFARAVTRGAVNHMMTSFRNVGVLRRPEPIVLMTDLDNIINPEEVRGNRPRANDIDSLTRVVVFHDERRVTCINGRVRVTAAWKMEEERVKAGEDVTVVWYAIVCLRNRLVGPRGDYQLFNRLANNDPGPQQKPKVGELWNIALSFDARIELPEDQRDELVRGTFRRFPAAYYMYCHDAFREAFVGLLRVPGWTTMSSFNRVFLFFRNQSCDFFIAQMGWTADMLNDENLYRFEDAEGNMVIYMEFKRQDMMSVYAKAFFHFAEAVERYLSLYPQHAPAQKPRYVSYVEKAMEEYFANGKTLNGRKLPRKHRRYKAQFIKHVVTYLSERPAMVVLTPTMLPALFRMCTQYDGVFVEMGRWWKPQYPVVGPGTKAQFMGHRSAPFPTLFAQGATALVRPDGGPTTLPERLETIVKQFSVVDNYVRLFRLKRSLDYVKAAHVLDYVPTIVQDLPGLAAFVRYRWSRDEPQPREVFAQRPPEPPVYASLRDVLKSAFNHQDPRGVNMDAGVSTRVVRWLDDVIKCVETAEVYVADLYRVEEWWNFRSAMWLSRGQNWRTGDRVPVPAEWQPQEAFPITDDYETPTGDEEREARLKHIIDLGFQPRDEDEADVNMEREHDPPDECLYEGEDEVERLTTFVLEEFLPEIDEEDQVEASVEMGKLIQRLAAIKVDRLWQAYVDDDDEESESGSEISDSSDGGGGGEGGLERLVRPAADRGKGKARAESPVRGNRSAITRAHAGVTGEFGEQQCWGQET</sequence>
<dbReference type="EMBL" id="KV417266">
    <property type="protein sequence ID" value="KZP01767.1"/>
    <property type="molecule type" value="Genomic_DNA"/>
</dbReference>
<feature type="compositionally biased region" description="Basic and acidic residues" evidence="1">
    <location>
        <begin position="752"/>
        <end position="772"/>
    </location>
</feature>
<evidence type="ECO:0000313" key="3">
    <source>
        <dbReference type="Proteomes" id="UP000076738"/>
    </source>
</evidence>
<proteinExistence type="predicted"/>
<dbReference type="AlphaFoldDB" id="A0A167SBU2"/>
<keyword evidence="3" id="KW-1185">Reference proteome</keyword>
<organism evidence="2 3">
    <name type="scientific">Calocera viscosa (strain TUFC12733)</name>
    <dbReference type="NCBI Taxonomy" id="1330018"/>
    <lineage>
        <taxon>Eukaryota</taxon>
        <taxon>Fungi</taxon>
        <taxon>Dikarya</taxon>
        <taxon>Basidiomycota</taxon>
        <taxon>Agaricomycotina</taxon>
        <taxon>Dacrymycetes</taxon>
        <taxon>Dacrymycetales</taxon>
        <taxon>Dacrymycetaceae</taxon>
        <taxon>Calocera</taxon>
    </lineage>
</organism>
<protein>
    <submittedName>
        <fullName evidence="2">Uncharacterized protein</fullName>
    </submittedName>
</protein>
<accession>A0A167SBU2</accession>
<evidence type="ECO:0000256" key="1">
    <source>
        <dbReference type="SAM" id="MobiDB-lite"/>
    </source>
</evidence>
<feature type="region of interest" description="Disordered" evidence="1">
    <location>
        <begin position="728"/>
        <end position="802"/>
    </location>
</feature>